<keyword evidence="3" id="KW-1185">Reference proteome</keyword>
<comment type="caution">
    <text evidence="2">The sequence shown here is derived from an EMBL/GenBank/DDBJ whole genome shotgun (WGS) entry which is preliminary data.</text>
</comment>
<dbReference type="SUPFAM" id="SSF52833">
    <property type="entry name" value="Thioredoxin-like"/>
    <property type="match status" value="1"/>
</dbReference>
<name>A0A542E0L1_9MICO</name>
<dbReference type="InterPro" id="IPR009272">
    <property type="entry name" value="DUF929"/>
</dbReference>
<dbReference type="EMBL" id="VFMN01000001">
    <property type="protein sequence ID" value="TQJ08883.1"/>
    <property type="molecule type" value="Genomic_DNA"/>
</dbReference>
<proteinExistence type="predicted"/>
<evidence type="ECO:0000313" key="2">
    <source>
        <dbReference type="EMBL" id="TQJ08883.1"/>
    </source>
</evidence>
<dbReference type="RefSeq" id="WP_170185626.1">
    <property type="nucleotide sequence ID" value="NZ_BAAAPR010000005.1"/>
</dbReference>
<dbReference type="InterPro" id="IPR036249">
    <property type="entry name" value="Thioredoxin-like_sf"/>
</dbReference>
<gene>
    <name evidence="2" type="ORF">FB458_1981</name>
</gene>
<keyword evidence="1" id="KW-1133">Transmembrane helix</keyword>
<accession>A0A542E0L1</accession>
<dbReference type="Proteomes" id="UP000317893">
    <property type="component" value="Unassembled WGS sequence"/>
</dbReference>
<keyword evidence="1" id="KW-0472">Membrane</keyword>
<dbReference type="Pfam" id="PF06053">
    <property type="entry name" value="DUF929"/>
    <property type="match status" value="1"/>
</dbReference>
<dbReference type="AlphaFoldDB" id="A0A542E0L1"/>
<evidence type="ECO:0000313" key="3">
    <source>
        <dbReference type="Proteomes" id="UP000317893"/>
    </source>
</evidence>
<feature type="transmembrane region" description="Helical" evidence="1">
    <location>
        <begin position="28"/>
        <end position="50"/>
    </location>
</feature>
<sequence length="289" mass="29961">MAKSARQNNAQLQKIRAEQKAAERRRSLIIAGSATVVVLAIVAAVIIFAVNAPKAPQTAAATSGTASETVVKDLTTIPASAFDTVGAGSAQGTVVKDVSGGSVVEKDGKPRLIYVGAEYCPYCASERWSLVTALSRFGTWSGLDYAVSSDTDQPASIPTLSLKDAKFTSDYLSFESYEAQDRNGKPLQAVPDDVQKIEQSTGTTGIPFVWFAGKAYQSGALYDGTVLQGLSQEKIAAQVKDPSTAISKGVLGGANLTTARLCQLTGNKPADVCTSSGVTKAAAALQSGS</sequence>
<organism evidence="2 3">
    <name type="scientific">Lapillicoccus jejuensis</name>
    <dbReference type="NCBI Taxonomy" id="402171"/>
    <lineage>
        <taxon>Bacteria</taxon>
        <taxon>Bacillati</taxon>
        <taxon>Actinomycetota</taxon>
        <taxon>Actinomycetes</taxon>
        <taxon>Micrococcales</taxon>
        <taxon>Intrasporangiaceae</taxon>
        <taxon>Lapillicoccus</taxon>
    </lineage>
</organism>
<protein>
    <submittedName>
        <fullName evidence="2">Uncharacterized protein DUF929</fullName>
    </submittedName>
</protein>
<reference evidence="2 3" key="1">
    <citation type="submission" date="2019-06" db="EMBL/GenBank/DDBJ databases">
        <title>Sequencing the genomes of 1000 actinobacteria strains.</title>
        <authorList>
            <person name="Klenk H.-P."/>
        </authorList>
    </citation>
    <scope>NUCLEOTIDE SEQUENCE [LARGE SCALE GENOMIC DNA]</scope>
    <source>
        <strain evidence="2 3">DSM 18607</strain>
    </source>
</reference>
<evidence type="ECO:0000256" key="1">
    <source>
        <dbReference type="SAM" id="Phobius"/>
    </source>
</evidence>
<keyword evidence="1" id="KW-0812">Transmembrane</keyword>